<organism evidence="2 3">
    <name type="scientific">Drosophila hydei</name>
    <name type="common">Fruit fly</name>
    <dbReference type="NCBI Taxonomy" id="7224"/>
    <lineage>
        <taxon>Eukaryota</taxon>
        <taxon>Metazoa</taxon>
        <taxon>Ecdysozoa</taxon>
        <taxon>Arthropoda</taxon>
        <taxon>Hexapoda</taxon>
        <taxon>Insecta</taxon>
        <taxon>Pterygota</taxon>
        <taxon>Neoptera</taxon>
        <taxon>Endopterygota</taxon>
        <taxon>Diptera</taxon>
        <taxon>Brachycera</taxon>
        <taxon>Muscomorpha</taxon>
        <taxon>Ephydroidea</taxon>
        <taxon>Drosophilidae</taxon>
        <taxon>Drosophila</taxon>
    </lineage>
</organism>
<gene>
    <name evidence="3" type="primary">LOC111597538</name>
</gene>
<evidence type="ECO:0000313" key="3">
    <source>
        <dbReference type="RefSeq" id="XP_023168095.2"/>
    </source>
</evidence>
<protein>
    <submittedName>
        <fullName evidence="3">Uncharacterized protein LOC111597538</fullName>
    </submittedName>
</protein>
<dbReference type="PANTHER" id="PTHR11012">
    <property type="entry name" value="PROTEIN KINASE-LIKE DOMAIN-CONTAINING"/>
    <property type="match status" value="1"/>
</dbReference>
<sequence length="408" mass="47985">MTTNLSYNPDELEVLEWLSTHFFTEVLIQSEKAPELELNDLKLSPASAQGDHYASVMFRAVVEYSTDKGVTTKSLIVKTMPEQGGLKKRMVDESHIFQTEIAMYTEVLPKFEAILREAGEETTLYAPCIYHSLEPRQVMIFEDLLPLGYQVLRNRLVTLDELRCALDKLAKWHAVSHKLLKEDPNFFAKLQYNIATLPNFLNQSFITNALPNFIYMLDEVDSLKRYKKYFQAMRANLVQNWAETLDEYRQSPRDDSYYVLCHGDFHIRNLMFKDNSCMLIDFQLSHVGPMVNDFLYAMYMLFSAQERGSQRDELIKYYLEIFHKTLTKIGYHGKAPTFEEFQSQMIDKRFNEFMLLTTFLPMQIAARKNANDPFRRRTSMYKDKDYQEEVEYLLERMNNLGYFSDMSV</sequence>
<dbReference type="OMA" id="HIRNLMF"/>
<dbReference type="OrthoDB" id="8250698at2759"/>
<reference evidence="3" key="1">
    <citation type="submission" date="2025-08" db="UniProtKB">
        <authorList>
            <consortium name="RefSeq"/>
        </authorList>
    </citation>
    <scope>IDENTIFICATION</scope>
    <source>
        <strain evidence="3">15085-1641.00</strain>
        <tissue evidence="3">Whole body</tissue>
    </source>
</reference>
<dbReference type="InterPro" id="IPR011009">
    <property type="entry name" value="Kinase-like_dom_sf"/>
</dbReference>
<dbReference type="GeneID" id="111597538"/>
<keyword evidence="2" id="KW-1185">Reference proteome</keyword>
<accession>A0A6J1LSL6</accession>
<dbReference type="AlphaFoldDB" id="A0A6J1LSL6"/>
<evidence type="ECO:0000313" key="2">
    <source>
        <dbReference type="Proteomes" id="UP000504633"/>
    </source>
</evidence>
<evidence type="ECO:0000259" key="1">
    <source>
        <dbReference type="SMART" id="SM00587"/>
    </source>
</evidence>
<dbReference type="Pfam" id="PF02958">
    <property type="entry name" value="EcKL"/>
    <property type="match status" value="1"/>
</dbReference>
<dbReference type="KEGG" id="dhe:111597538"/>
<dbReference type="Proteomes" id="UP000504633">
    <property type="component" value="Unplaced"/>
</dbReference>
<feature type="domain" description="CHK kinase-like" evidence="1">
    <location>
        <begin position="139"/>
        <end position="328"/>
    </location>
</feature>
<proteinExistence type="predicted"/>
<dbReference type="PANTHER" id="PTHR11012:SF12">
    <property type="entry name" value="CHK KINASE-LIKE DOMAIN-CONTAINING PROTEIN-RELATED"/>
    <property type="match status" value="1"/>
</dbReference>
<dbReference type="SMART" id="SM00587">
    <property type="entry name" value="CHK"/>
    <property type="match status" value="1"/>
</dbReference>
<name>A0A6J1LSL6_DROHY</name>
<dbReference type="RefSeq" id="XP_023168095.2">
    <property type="nucleotide sequence ID" value="XM_023312327.2"/>
</dbReference>
<dbReference type="InterPro" id="IPR015897">
    <property type="entry name" value="CHK_kinase-like"/>
</dbReference>
<dbReference type="Gene3D" id="3.90.1200.10">
    <property type="match status" value="1"/>
</dbReference>
<dbReference type="SUPFAM" id="SSF56112">
    <property type="entry name" value="Protein kinase-like (PK-like)"/>
    <property type="match status" value="1"/>
</dbReference>
<dbReference type="InterPro" id="IPR004119">
    <property type="entry name" value="EcKL"/>
</dbReference>